<dbReference type="SFLD" id="SFLDS00029">
    <property type="entry name" value="Radical_SAM"/>
    <property type="match status" value="1"/>
</dbReference>
<protein>
    <submittedName>
        <fullName evidence="12">Ribosomal RNA large subunit methyltransferase N</fullName>
    </submittedName>
</protein>
<evidence type="ECO:0000256" key="10">
    <source>
        <dbReference type="ARBA" id="ARBA00023014"/>
    </source>
</evidence>
<dbReference type="GO" id="GO:0008173">
    <property type="term" value="F:RNA methyltransferase activity"/>
    <property type="evidence" value="ECO:0007669"/>
    <property type="project" value="InterPro"/>
</dbReference>
<dbReference type="GO" id="GO:0030488">
    <property type="term" value="P:tRNA methylation"/>
    <property type="evidence" value="ECO:0007669"/>
    <property type="project" value="TreeGrafter"/>
</dbReference>
<dbReference type="InterPro" id="IPR004383">
    <property type="entry name" value="rRNA_lsu_MTrfase_RlmN/Cfr"/>
</dbReference>
<dbReference type="InterPro" id="IPR040072">
    <property type="entry name" value="Methyltransferase_A"/>
</dbReference>
<dbReference type="SFLD" id="SFLDG01062">
    <property type="entry name" value="methyltransferase_(Class_A)"/>
    <property type="match status" value="1"/>
</dbReference>
<keyword evidence="7" id="KW-0949">S-adenosyl-L-methionine</keyword>
<organism evidence="12">
    <name type="scientific">gut metagenome</name>
    <dbReference type="NCBI Taxonomy" id="749906"/>
    <lineage>
        <taxon>unclassified sequences</taxon>
        <taxon>metagenomes</taxon>
        <taxon>organismal metagenomes</taxon>
    </lineage>
</organism>
<name>J9GEU4_9ZZZZ</name>
<sequence>MARGPHLHEMAARLAAMGAKPAHCRRLFRSWMGAADWTPGRKDRFPKAVAEHLAAIREEWEGISRVEPVASAEADSMKLIVGFRDGECVESVLLPRKGLCISTQVGCAVGCVFCMTGRGGLIRQLSSAEIVAQVREGLRIRPETKKVVLMGMGEPSHNLDAVAEAVEFLGDVLGLAHKDIVVSTVGDRRLFAKLPTLSVKPALALSLHTTDNSLRRQLLPRSPAIPVEELLASSLDYAESTKYPLQIEWTLMAGVNDSPAEVERLADLIEGRLAMVNFIAVNPIPGEPFRRPTEAHMQDLITICRRRGIVATIRNSAAQDVEGGCGQLRARVLGLTAAAAAAEAEE</sequence>
<dbReference type="NCBIfam" id="NF011034">
    <property type="entry name" value="PRK14464.1"/>
    <property type="match status" value="1"/>
</dbReference>
<evidence type="ECO:0000256" key="9">
    <source>
        <dbReference type="ARBA" id="ARBA00023004"/>
    </source>
</evidence>
<dbReference type="GO" id="GO:0051539">
    <property type="term" value="F:4 iron, 4 sulfur cluster binding"/>
    <property type="evidence" value="ECO:0007669"/>
    <property type="project" value="UniProtKB-KW"/>
</dbReference>
<dbReference type="SFLD" id="SFLDF00275">
    <property type="entry name" value="adenosine_C2_methyltransferase"/>
    <property type="match status" value="1"/>
</dbReference>
<evidence type="ECO:0000256" key="8">
    <source>
        <dbReference type="ARBA" id="ARBA00022723"/>
    </source>
</evidence>
<dbReference type="Pfam" id="PF04055">
    <property type="entry name" value="Radical_SAM"/>
    <property type="match status" value="1"/>
</dbReference>
<evidence type="ECO:0000256" key="2">
    <source>
        <dbReference type="ARBA" id="ARBA00004496"/>
    </source>
</evidence>
<keyword evidence="10" id="KW-0411">Iron-sulfur</keyword>
<dbReference type="CDD" id="cd01335">
    <property type="entry name" value="Radical_SAM"/>
    <property type="match status" value="1"/>
</dbReference>
<keyword evidence="6 12" id="KW-0808">Transferase</keyword>
<keyword evidence="9" id="KW-0408">Iron</keyword>
<dbReference type="GO" id="GO:0005737">
    <property type="term" value="C:cytoplasm"/>
    <property type="evidence" value="ECO:0007669"/>
    <property type="project" value="UniProtKB-SubCell"/>
</dbReference>
<comment type="caution">
    <text evidence="12">The sequence shown here is derived from an EMBL/GenBank/DDBJ whole genome shotgun (WGS) entry which is preliminary data.</text>
</comment>
<evidence type="ECO:0000259" key="11">
    <source>
        <dbReference type="PROSITE" id="PS51918"/>
    </source>
</evidence>
<evidence type="ECO:0000256" key="4">
    <source>
        <dbReference type="ARBA" id="ARBA00022490"/>
    </source>
</evidence>
<evidence type="ECO:0000256" key="5">
    <source>
        <dbReference type="ARBA" id="ARBA00022603"/>
    </source>
</evidence>
<reference evidence="12" key="1">
    <citation type="journal article" date="2012" name="PLoS ONE">
        <title>Gene sets for utilization of primary and secondary nutrition supplies in the distal gut of endangered iberian lynx.</title>
        <authorList>
            <person name="Alcaide M."/>
            <person name="Messina E."/>
            <person name="Richter M."/>
            <person name="Bargiela R."/>
            <person name="Peplies J."/>
            <person name="Huws S.A."/>
            <person name="Newbold C.J."/>
            <person name="Golyshin P.N."/>
            <person name="Simon M.A."/>
            <person name="Lopez G."/>
            <person name="Yakimov M.M."/>
            <person name="Ferrer M."/>
        </authorList>
    </citation>
    <scope>NUCLEOTIDE SEQUENCE</scope>
</reference>
<accession>J9GEU4</accession>
<keyword evidence="8" id="KW-0479">Metal-binding</keyword>
<dbReference type="AlphaFoldDB" id="J9GEU4"/>
<dbReference type="Gene3D" id="3.20.20.70">
    <property type="entry name" value="Aldolase class I"/>
    <property type="match status" value="1"/>
</dbReference>
<dbReference type="InterPro" id="IPR007197">
    <property type="entry name" value="rSAM"/>
</dbReference>
<evidence type="ECO:0000256" key="6">
    <source>
        <dbReference type="ARBA" id="ARBA00022679"/>
    </source>
</evidence>
<dbReference type="EMBL" id="AMCI01001337">
    <property type="protein sequence ID" value="EJX05862.1"/>
    <property type="molecule type" value="Genomic_DNA"/>
</dbReference>
<dbReference type="PANTHER" id="PTHR30544">
    <property type="entry name" value="23S RRNA METHYLTRANSFERASE"/>
    <property type="match status" value="1"/>
</dbReference>
<dbReference type="PROSITE" id="PS51918">
    <property type="entry name" value="RADICAL_SAM"/>
    <property type="match status" value="1"/>
</dbReference>
<keyword evidence="5 12" id="KW-0489">Methyltransferase</keyword>
<feature type="domain" description="Radical SAM core" evidence="11">
    <location>
        <begin position="93"/>
        <end position="320"/>
    </location>
</feature>
<dbReference type="InterPro" id="IPR013785">
    <property type="entry name" value="Aldolase_TIM"/>
</dbReference>
<evidence type="ECO:0000313" key="12">
    <source>
        <dbReference type="EMBL" id="EJX05862.1"/>
    </source>
</evidence>
<dbReference type="InterPro" id="IPR058240">
    <property type="entry name" value="rSAM_sf"/>
</dbReference>
<gene>
    <name evidence="12" type="ORF">EVA_06031</name>
</gene>
<evidence type="ECO:0000256" key="7">
    <source>
        <dbReference type="ARBA" id="ARBA00022691"/>
    </source>
</evidence>
<dbReference type="PIRSF" id="PIRSF006004">
    <property type="entry name" value="CHP00048"/>
    <property type="match status" value="1"/>
</dbReference>
<comment type="cofactor">
    <cofactor evidence="1">
        <name>[4Fe-4S] cluster</name>
        <dbReference type="ChEBI" id="CHEBI:49883"/>
    </cofactor>
</comment>
<keyword evidence="4" id="KW-0963">Cytoplasm</keyword>
<dbReference type="GO" id="GO:0070475">
    <property type="term" value="P:rRNA base methylation"/>
    <property type="evidence" value="ECO:0007669"/>
    <property type="project" value="TreeGrafter"/>
</dbReference>
<evidence type="ECO:0000256" key="1">
    <source>
        <dbReference type="ARBA" id="ARBA00001966"/>
    </source>
</evidence>
<dbReference type="SUPFAM" id="SSF102114">
    <property type="entry name" value="Radical SAM enzymes"/>
    <property type="match status" value="1"/>
</dbReference>
<proteinExistence type="predicted"/>
<evidence type="ECO:0000256" key="3">
    <source>
        <dbReference type="ARBA" id="ARBA00022485"/>
    </source>
</evidence>
<dbReference type="PANTHER" id="PTHR30544:SF5">
    <property type="entry name" value="RADICAL SAM CORE DOMAIN-CONTAINING PROTEIN"/>
    <property type="match status" value="1"/>
</dbReference>
<dbReference type="GO" id="GO:0046872">
    <property type="term" value="F:metal ion binding"/>
    <property type="evidence" value="ECO:0007669"/>
    <property type="project" value="UniProtKB-KW"/>
</dbReference>
<keyword evidence="3" id="KW-0004">4Fe-4S</keyword>
<comment type="subcellular location">
    <subcellularLocation>
        <location evidence="2">Cytoplasm</location>
    </subcellularLocation>
</comment>